<dbReference type="EMBL" id="NBIV01000026">
    <property type="protein sequence ID" value="PXF47320.1"/>
    <property type="molecule type" value="Genomic_DNA"/>
</dbReference>
<evidence type="ECO:0000313" key="2">
    <source>
        <dbReference type="Proteomes" id="UP000247409"/>
    </source>
</evidence>
<gene>
    <name evidence="1" type="ORF">BWQ96_02933</name>
</gene>
<dbReference type="AlphaFoldDB" id="A0A2V3J1P8"/>
<organism evidence="1 2">
    <name type="scientific">Gracilariopsis chorda</name>
    <dbReference type="NCBI Taxonomy" id="448386"/>
    <lineage>
        <taxon>Eukaryota</taxon>
        <taxon>Rhodophyta</taxon>
        <taxon>Florideophyceae</taxon>
        <taxon>Rhodymeniophycidae</taxon>
        <taxon>Gracilariales</taxon>
        <taxon>Gracilariaceae</taxon>
        <taxon>Gracilariopsis</taxon>
    </lineage>
</organism>
<comment type="caution">
    <text evidence="1">The sequence shown here is derived from an EMBL/GenBank/DDBJ whole genome shotgun (WGS) entry which is preliminary data.</text>
</comment>
<proteinExistence type="predicted"/>
<name>A0A2V3J1P8_9FLOR</name>
<reference evidence="1 2" key="1">
    <citation type="journal article" date="2018" name="Mol. Biol. Evol.">
        <title>Analysis of the draft genome of the red seaweed Gracilariopsis chorda provides insights into genome size evolution in Rhodophyta.</title>
        <authorList>
            <person name="Lee J."/>
            <person name="Yang E.C."/>
            <person name="Graf L."/>
            <person name="Yang J.H."/>
            <person name="Qiu H."/>
            <person name="Zel Zion U."/>
            <person name="Chan C.X."/>
            <person name="Stephens T.G."/>
            <person name="Weber A.P.M."/>
            <person name="Boo G.H."/>
            <person name="Boo S.M."/>
            <person name="Kim K.M."/>
            <person name="Shin Y."/>
            <person name="Jung M."/>
            <person name="Lee S.J."/>
            <person name="Yim H.S."/>
            <person name="Lee J.H."/>
            <person name="Bhattacharya D."/>
            <person name="Yoon H.S."/>
        </authorList>
    </citation>
    <scope>NUCLEOTIDE SEQUENCE [LARGE SCALE GENOMIC DNA]</scope>
    <source>
        <strain evidence="1 2">SKKU-2015</strain>
        <tissue evidence="1">Whole body</tissue>
    </source>
</reference>
<evidence type="ECO:0000313" key="1">
    <source>
        <dbReference type="EMBL" id="PXF47320.1"/>
    </source>
</evidence>
<protein>
    <submittedName>
        <fullName evidence="1">Uncharacterized protein</fullName>
    </submittedName>
</protein>
<keyword evidence="2" id="KW-1185">Reference proteome</keyword>
<sequence>MVDKMTIGTGTGMEEAELQNVTRRDVERWITVESENDVVEACVNDSMQVLEAPLPSEAPVEEI</sequence>
<dbReference type="Proteomes" id="UP000247409">
    <property type="component" value="Unassembled WGS sequence"/>
</dbReference>
<accession>A0A2V3J1P8</accession>